<evidence type="ECO:0000259" key="8">
    <source>
        <dbReference type="PROSITE" id="PS51754"/>
    </source>
</evidence>
<gene>
    <name evidence="9" type="ORF">O6P43_020437</name>
</gene>
<dbReference type="PANTHER" id="PTHR33057">
    <property type="entry name" value="TRANSCRIPTION REPRESSOR OFP7-RELATED"/>
    <property type="match status" value="1"/>
</dbReference>
<dbReference type="GO" id="GO:0005634">
    <property type="term" value="C:nucleus"/>
    <property type="evidence" value="ECO:0007669"/>
    <property type="project" value="UniProtKB-SubCell"/>
</dbReference>
<protein>
    <recommendedName>
        <fullName evidence="6">Transcription repressor</fullName>
    </recommendedName>
    <alternativeName>
        <fullName evidence="6">Ovate family protein</fullName>
    </alternativeName>
</protein>
<dbReference type="AlphaFoldDB" id="A0AAD7PLF0"/>
<keyword evidence="5 6" id="KW-0539">Nucleus</keyword>
<keyword evidence="2 6" id="KW-0678">Repressor</keyword>
<evidence type="ECO:0000256" key="2">
    <source>
        <dbReference type="ARBA" id="ARBA00022491"/>
    </source>
</evidence>
<comment type="caution">
    <text evidence="9">The sequence shown here is derived from an EMBL/GenBank/DDBJ whole genome shotgun (WGS) entry which is preliminary data.</text>
</comment>
<feature type="domain" description="OVATE" evidence="8">
    <location>
        <begin position="320"/>
        <end position="379"/>
    </location>
</feature>
<sequence>MGNYRFKLSDMMPNAWFYKLKDMSIARKLNMSRAMKTKVTSPTTSQRSHLSQPRHSFYFSIEPNTDGKLFNSSIKPKASDTHFPDSPRRSSMRRARRRTIYKPSPSVVSSSVSAGPATLNNEWTKQNQVQSPDHFVSSIESSSKSDFHEYLSSESDCDTNSDVHDLFHELASCNNRVSSSTTDYIIDVNNESFTRNSEKLDEFDISSELELPPILTTPAKYDDKAIEVTKLRSSSKLKEIQGHRSVSIKNSKEGSIGRTQIERRRSPQVRKPSANSTGIRLKANSPKLASRKIQTNGRKSVSSSACKGSRNRSFPEGFAIVKSSVDPQRDFRESMVEMIVENNIRSSKDLEDLLACYLSLNSNIYHDLIVKAFEQIWFDIADHKM</sequence>
<organism evidence="9 10">
    <name type="scientific">Quillaja saponaria</name>
    <name type="common">Soap bark tree</name>
    <dbReference type="NCBI Taxonomy" id="32244"/>
    <lineage>
        <taxon>Eukaryota</taxon>
        <taxon>Viridiplantae</taxon>
        <taxon>Streptophyta</taxon>
        <taxon>Embryophyta</taxon>
        <taxon>Tracheophyta</taxon>
        <taxon>Spermatophyta</taxon>
        <taxon>Magnoliopsida</taxon>
        <taxon>eudicotyledons</taxon>
        <taxon>Gunneridae</taxon>
        <taxon>Pentapetalae</taxon>
        <taxon>rosids</taxon>
        <taxon>fabids</taxon>
        <taxon>Fabales</taxon>
        <taxon>Quillajaceae</taxon>
        <taxon>Quillaja</taxon>
    </lineage>
</organism>
<dbReference type="InterPro" id="IPR038933">
    <property type="entry name" value="Ovate"/>
</dbReference>
<dbReference type="Proteomes" id="UP001163823">
    <property type="component" value="Chromosome 8"/>
</dbReference>
<dbReference type="InterPro" id="IPR006458">
    <property type="entry name" value="Ovate_C"/>
</dbReference>
<name>A0AAD7PLF0_QUISA</name>
<dbReference type="GO" id="GO:0045892">
    <property type="term" value="P:negative regulation of DNA-templated transcription"/>
    <property type="evidence" value="ECO:0007669"/>
    <property type="project" value="UniProtKB-UniRule"/>
</dbReference>
<keyword evidence="3 6" id="KW-0805">Transcription regulation</keyword>
<evidence type="ECO:0000256" key="4">
    <source>
        <dbReference type="ARBA" id="ARBA00023163"/>
    </source>
</evidence>
<dbReference type="KEGG" id="qsa:O6P43_020437"/>
<evidence type="ECO:0000313" key="9">
    <source>
        <dbReference type="EMBL" id="KAJ7959923.1"/>
    </source>
</evidence>
<dbReference type="PROSITE" id="PS51754">
    <property type="entry name" value="OVATE"/>
    <property type="match status" value="1"/>
</dbReference>
<evidence type="ECO:0000313" key="10">
    <source>
        <dbReference type="Proteomes" id="UP001163823"/>
    </source>
</evidence>
<evidence type="ECO:0000256" key="6">
    <source>
        <dbReference type="RuleBase" id="RU367028"/>
    </source>
</evidence>
<keyword evidence="10" id="KW-1185">Reference proteome</keyword>
<dbReference type="NCBIfam" id="TIGR01568">
    <property type="entry name" value="A_thal_3678"/>
    <property type="match status" value="1"/>
</dbReference>
<feature type="region of interest" description="Disordered" evidence="7">
    <location>
        <begin position="72"/>
        <end position="96"/>
    </location>
</feature>
<feature type="compositionally biased region" description="Basic and acidic residues" evidence="7">
    <location>
        <begin position="77"/>
        <end position="88"/>
    </location>
</feature>
<evidence type="ECO:0000256" key="3">
    <source>
        <dbReference type="ARBA" id="ARBA00023015"/>
    </source>
</evidence>
<dbReference type="InterPro" id="IPR025830">
    <property type="entry name" value="DNA_bnd_dom_ovate"/>
</dbReference>
<dbReference type="GO" id="GO:0003677">
    <property type="term" value="F:DNA binding"/>
    <property type="evidence" value="ECO:0007669"/>
    <property type="project" value="InterPro"/>
</dbReference>
<feature type="region of interest" description="Disordered" evidence="7">
    <location>
        <begin position="239"/>
        <end position="310"/>
    </location>
</feature>
<evidence type="ECO:0000256" key="1">
    <source>
        <dbReference type="ARBA" id="ARBA00004123"/>
    </source>
</evidence>
<feature type="compositionally biased region" description="Polar residues" evidence="7">
    <location>
        <begin position="292"/>
        <end position="306"/>
    </location>
</feature>
<comment type="subcellular location">
    <subcellularLocation>
        <location evidence="1 6">Nucleus</location>
    </subcellularLocation>
</comment>
<comment type="function">
    <text evidence="6">Transcriptional repressor that regulates multiple aspects of plant growth and development.</text>
</comment>
<keyword evidence="4 6" id="KW-0804">Transcription</keyword>
<accession>A0AAD7PLF0</accession>
<evidence type="ECO:0000256" key="5">
    <source>
        <dbReference type="ARBA" id="ARBA00023242"/>
    </source>
</evidence>
<dbReference type="EMBL" id="JARAOO010000008">
    <property type="protein sequence ID" value="KAJ7959923.1"/>
    <property type="molecule type" value="Genomic_DNA"/>
</dbReference>
<dbReference type="Pfam" id="PF13724">
    <property type="entry name" value="DNA_binding_2"/>
    <property type="match status" value="1"/>
</dbReference>
<dbReference type="PANTHER" id="PTHR33057:SF128">
    <property type="entry name" value="TRANSCRIPTION REPRESSOR OFP3"/>
    <property type="match status" value="1"/>
</dbReference>
<reference evidence="9" key="1">
    <citation type="journal article" date="2023" name="Science">
        <title>Elucidation of the pathway for biosynthesis of saponin adjuvants from the soapbark tree.</title>
        <authorList>
            <person name="Reed J."/>
            <person name="Orme A."/>
            <person name="El-Demerdash A."/>
            <person name="Owen C."/>
            <person name="Martin L.B.B."/>
            <person name="Misra R.C."/>
            <person name="Kikuchi S."/>
            <person name="Rejzek M."/>
            <person name="Martin A.C."/>
            <person name="Harkess A."/>
            <person name="Leebens-Mack J."/>
            <person name="Louveau T."/>
            <person name="Stephenson M.J."/>
            <person name="Osbourn A."/>
        </authorList>
    </citation>
    <scope>NUCLEOTIDE SEQUENCE</scope>
    <source>
        <strain evidence="9">S10</strain>
    </source>
</reference>
<evidence type="ECO:0000256" key="7">
    <source>
        <dbReference type="SAM" id="MobiDB-lite"/>
    </source>
</evidence>
<dbReference type="Pfam" id="PF04844">
    <property type="entry name" value="Ovate"/>
    <property type="match status" value="1"/>
</dbReference>
<proteinExistence type="predicted"/>